<dbReference type="Proteomes" id="UP000007487">
    <property type="component" value="Chromosome"/>
</dbReference>
<evidence type="ECO:0000313" key="3">
    <source>
        <dbReference type="Proteomes" id="UP000007487"/>
    </source>
</evidence>
<dbReference type="InterPro" id="IPR033122">
    <property type="entry name" value="LETM1-like_RBD"/>
</dbReference>
<reference evidence="2 3" key="1">
    <citation type="journal article" date="2011" name="Stand. Genomic Sci.">
        <title>Complete genome sequence of Cellulophaga lytica type strain (LIM- 21).</title>
        <authorList>
            <person name="Pati A."/>
            <person name="Abt B."/>
            <person name="Teshima H."/>
            <person name="Nolan M."/>
            <person name="Lapidus A."/>
            <person name="Lucas S."/>
            <person name="Hammon N."/>
            <person name="Deshpande S."/>
            <person name="Cheng J.F."/>
            <person name="Tapia R."/>
            <person name="Han C."/>
            <person name="Goodwin L."/>
            <person name="Pitluck S."/>
            <person name="Liolios K."/>
            <person name="Pagani I."/>
            <person name="Mavromatis K."/>
            <person name="Ovchinikova G."/>
            <person name="Chen A."/>
            <person name="Palaniappan K."/>
            <person name="Land M."/>
            <person name="Hauser L."/>
            <person name="Jeffries C.D."/>
            <person name="Detter J.C."/>
            <person name="Brambilla E.M."/>
            <person name="Kannan K.P."/>
            <person name="Rohde M."/>
            <person name="Spring S."/>
            <person name="Goker M."/>
            <person name="Woyke T."/>
            <person name="Bristow J."/>
            <person name="Eisen J.A."/>
            <person name="Markowitz V."/>
            <person name="Hugenholtz P."/>
            <person name="Kyrpides N.C."/>
            <person name="Klenk H.P."/>
            <person name="Ivanova N."/>
        </authorList>
    </citation>
    <scope>NUCLEOTIDE SEQUENCE [LARGE SCALE GENOMIC DNA]</scope>
    <source>
        <strain evidence="3">ATCC 23178 / DSM 7489 / JCM 8516 / NBRC 14961 / NCIMB 1423 / VKM B-1433 / Cy l20</strain>
    </source>
</reference>
<organism evidence="2 3">
    <name type="scientific">Cellulophaga lytica (strain ATCC 23178 / DSM 7489 / JCM 8516 / NBRC 14961 / NCIMB 1423 / VKM B-1433 / Cy l20)</name>
    <dbReference type="NCBI Taxonomy" id="867900"/>
    <lineage>
        <taxon>Bacteria</taxon>
        <taxon>Pseudomonadati</taxon>
        <taxon>Bacteroidota</taxon>
        <taxon>Flavobacteriia</taxon>
        <taxon>Flavobacteriales</taxon>
        <taxon>Flavobacteriaceae</taxon>
        <taxon>Cellulophaga</taxon>
    </lineage>
</organism>
<name>F0RI56_CELLC</name>
<dbReference type="GO" id="GO:0043022">
    <property type="term" value="F:ribosome binding"/>
    <property type="evidence" value="ECO:0007669"/>
    <property type="project" value="InterPro"/>
</dbReference>
<dbReference type="eggNOG" id="ENOG502Z7M9">
    <property type="taxonomic scope" value="Bacteria"/>
</dbReference>
<keyword evidence="3" id="KW-1185">Reference proteome</keyword>
<proteinExistence type="predicted"/>
<dbReference type="HOGENOM" id="CLU_693915_0_0_10"/>
<dbReference type="RefSeq" id="WP_013622080.1">
    <property type="nucleotide sequence ID" value="NC_015167.1"/>
</dbReference>
<accession>F0RI56</accession>
<sequence>MNPSASGWIDKFGQIVTNSTVVYSNFNDLYRSLCTTGFIYGIHVKWLHFIPITHTPTEDENAKANLISALYFTYLLEKKDYNYANFIDLTIRFYEALDINSSFFDKVFTGSKASNKLEAILKSRVFLEDNLINKTFGSSVTNTLLFVDVLLFKRFLKEEKNLKKYAEELEYILINLVHHTLNSKQQQKYDERLSYLFIASLSFLPDDYHHFDAHYRERLVNKFSAEVYQYLMDIICVTAWEDLTLDYKESEFVFGIAKDLNLEENKVKKSIEKVAVFFKENAKKIPHLKDHNLAEKFYENTSKFANKLILRNSKRLQKELAESKELVALISKSTTTNLSVEEKRKVQNQLLDIFKSIPSLAIFMLPGGAILLPIFIKLIPKLLPSSFDENRIEE</sequence>
<dbReference type="NCBIfam" id="NF040639">
    <property type="entry name" value="LETM1_rel_film"/>
    <property type="match status" value="1"/>
</dbReference>
<gene>
    <name evidence="2" type="ordered locus">Celly_2520</name>
</gene>
<protein>
    <recommendedName>
        <fullName evidence="1">Letm1 RBD domain-containing protein</fullName>
    </recommendedName>
</protein>
<dbReference type="KEGG" id="cly:Celly_2520"/>
<dbReference type="AlphaFoldDB" id="F0RI56"/>
<dbReference type="EMBL" id="CP002534">
    <property type="protein sequence ID" value="ADY30337.1"/>
    <property type="molecule type" value="Genomic_DNA"/>
</dbReference>
<dbReference type="Pfam" id="PF07766">
    <property type="entry name" value="LETM1_RBD"/>
    <property type="match status" value="1"/>
</dbReference>
<evidence type="ECO:0000313" key="2">
    <source>
        <dbReference type="EMBL" id="ADY30337.1"/>
    </source>
</evidence>
<dbReference type="STRING" id="867900.Celly_2520"/>
<dbReference type="OrthoDB" id="1421172at2"/>
<feature type="domain" description="Letm1 RBD" evidence="1">
    <location>
        <begin position="338"/>
        <end position="391"/>
    </location>
</feature>
<evidence type="ECO:0000259" key="1">
    <source>
        <dbReference type="Pfam" id="PF07766"/>
    </source>
</evidence>